<evidence type="ECO:0000259" key="6">
    <source>
        <dbReference type="PROSITE" id="PS50261"/>
    </source>
</evidence>
<feature type="transmembrane region" description="Helical" evidence="5">
    <location>
        <begin position="146"/>
        <end position="174"/>
    </location>
</feature>
<feature type="transmembrane region" description="Helical" evidence="5">
    <location>
        <begin position="288"/>
        <end position="311"/>
    </location>
</feature>
<gene>
    <name evidence="8" type="primary">6047263</name>
    <name evidence="7" type="ORF">CpipJ_CPIJ013931</name>
</gene>
<evidence type="ECO:0000256" key="5">
    <source>
        <dbReference type="SAM" id="Phobius"/>
    </source>
</evidence>
<evidence type="ECO:0000256" key="4">
    <source>
        <dbReference type="ARBA" id="ARBA00023136"/>
    </source>
</evidence>
<feature type="transmembrane region" description="Helical" evidence="5">
    <location>
        <begin position="241"/>
        <end position="260"/>
    </location>
</feature>
<dbReference type="PROSITE" id="PS50261">
    <property type="entry name" value="G_PROTEIN_RECEP_F2_4"/>
    <property type="match status" value="1"/>
</dbReference>
<dbReference type="Gene3D" id="1.20.1070.10">
    <property type="entry name" value="Rhodopsin 7-helix transmembrane proteins"/>
    <property type="match status" value="1"/>
</dbReference>
<dbReference type="eggNOG" id="KOG4193">
    <property type="taxonomic scope" value="Eukaryota"/>
</dbReference>
<feature type="domain" description="G-protein coupled receptors family 2 profile 2" evidence="6">
    <location>
        <begin position="1"/>
        <end position="266"/>
    </location>
</feature>
<evidence type="ECO:0000256" key="3">
    <source>
        <dbReference type="ARBA" id="ARBA00022989"/>
    </source>
</evidence>
<reference evidence="7" key="1">
    <citation type="submission" date="2007-03" db="EMBL/GenBank/DDBJ databases">
        <title>Annotation of Culex pipiens quinquefasciatus.</title>
        <authorList>
            <consortium name="The Broad Institute Genome Sequencing Platform"/>
            <person name="Atkinson P.W."/>
            <person name="Hemingway J."/>
            <person name="Christensen B.M."/>
            <person name="Higgs S."/>
            <person name="Kodira C."/>
            <person name="Hannick L."/>
            <person name="Megy K."/>
            <person name="O'Leary S."/>
            <person name="Pearson M."/>
            <person name="Haas B.J."/>
            <person name="Mauceli E."/>
            <person name="Wortman J.R."/>
            <person name="Lee N.H."/>
            <person name="Guigo R."/>
            <person name="Stanke M."/>
            <person name="Alvarado L."/>
            <person name="Amedeo P."/>
            <person name="Antoine C.H."/>
            <person name="Arensburger P."/>
            <person name="Bidwell S.L."/>
            <person name="Crawford M."/>
            <person name="Camaro F."/>
            <person name="Devon K."/>
            <person name="Engels R."/>
            <person name="Hammond M."/>
            <person name="Howarth C."/>
            <person name="Koehrsen M."/>
            <person name="Lawson D."/>
            <person name="Montgomery P."/>
            <person name="Nene V."/>
            <person name="Nusbaum C."/>
            <person name="Puiu D."/>
            <person name="Romero-Severson J."/>
            <person name="Severson D.W."/>
            <person name="Shumway M."/>
            <person name="Sisk P."/>
            <person name="Stolte C."/>
            <person name="Zeng Q."/>
            <person name="Eisenstadt E."/>
            <person name="Fraser-Liggett C."/>
            <person name="Strausberg R."/>
            <person name="Galagan J."/>
            <person name="Birren B."/>
            <person name="Collins F.H."/>
        </authorList>
    </citation>
    <scope>NUCLEOTIDE SEQUENCE [LARGE SCALE GENOMIC DNA]</scope>
    <source>
        <strain evidence="7">JHB</strain>
    </source>
</reference>
<feature type="transmembrane region" description="Helical" evidence="5">
    <location>
        <begin position="40"/>
        <end position="59"/>
    </location>
</feature>
<dbReference type="VEuPathDB" id="VectorBase:CQUJHB013192"/>
<dbReference type="GO" id="GO:0008528">
    <property type="term" value="F:G protein-coupled peptide receptor activity"/>
    <property type="evidence" value="ECO:0007669"/>
    <property type="project" value="TreeGrafter"/>
</dbReference>
<dbReference type="PANTHER" id="PTHR47154:SF2">
    <property type="entry name" value="G-PROTEIN COUPLED RECEPTOR MTH-RELATED"/>
    <property type="match status" value="1"/>
</dbReference>
<dbReference type="PANTHER" id="PTHR47154">
    <property type="entry name" value="G-PROTEIN COUPLED RECEPTOR MTH-RELATED"/>
    <property type="match status" value="1"/>
</dbReference>
<dbReference type="EMBL" id="DS232324">
    <property type="protein sequence ID" value="EDS40050.1"/>
    <property type="molecule type" value="Genomic_DNA"/>
</dbReference>
<dbReference type="GO" id="GO:0007166">
    <property type="term" value="P:cell surface receptor signaling pathway"/>
    <property type="evidence" value="ECO:0007669"/>
    <property type="project" value="InterPro"/>
</dbReference>
<dbReference type="InParanoid" id="B0X3X3"/>
<dbReference type="OrthoDB" id="6134459at2759"/>
<dbReference type="Proteomes" id="UP000002320">
    <property type="component" value="Unassembled WGS sequence"/>
</dbReference>
<keyword evidence="2 5" id="KW-0812">Transmembrane</keyword>
<evidence type="ECO:0000256" key="2">
    <source>
        <dbReference type="ARBA" id="ARBA00022692"/>
    </source>
</evidence>
<keyword evidence="3 5" id="KW-1133">Transmembrane helix</keyword>
<organism>
    <name type="scientific">Culex quinquefasciatus</name>
    <name type="common">Southern house mosquito</name>
    <name type="synonym">Culex pungens</name>
    <dbReference type="NCBI Taxonomy" id="7176"/>
    <lineage>
        <taxon>Eukaryota</taxon>
        <taxon>Metazoa</taxon>
        <taxon>Ecdysozoa</taxon>
        <taxon>Arthropoda</taxon>
        <taxon>Hexapoda</taxon>
        <taxon>Insecta</taxon>
        <taxon>Pterygota</taxon>
        <taxon>Neoptera</taxon>
        <taxon>Endopterygota</taxon>
        <taxon>Diptera</taxon>
        <taxon>Nematocera</taxon>
        <taxon>Culicoidea</taxon>
        <taxon>Culicidae</taxon>
        <taxon>Culicinae</taxon>
        <taxon>Culicini</taxon>
        <taxon>Culex</taxon>
        <taxon>Culex</taxon>
    </lineage>
</organism>
<dbReference type="GO" id="GO:0005886">
    <property type="term" value="C:plasma membrane"/>
    <property type="evidence" value="ECO:0007669"/>
    <property type="project" value="TreeGrafter"/>
</dbReference>
<keyword evidence="4 5" id="KW-0472">Membrane</keyword>
<feature type="transmembrane region" description="Helical" evidence="5">
    <location>
        <begin position="6"/>
        <end position="28"/>
    </location>
</feature>
<protein>
    <recommendedName>
        <fullName evidence="6">G-protein coupled receptors family 2 profile 2 domain-containing protein</fullName>
    </recommendedName>
</protein>
<proteinExistence type="predicted"/>
<evidence type="ECO:0000256" key="1">
    <source>
        <dbReference type="ARBA" id="ARBA00004141"/>
    </source>
</evidence>
<dbReference type="InterPro" id="IPR017981">
    <property type="entry name" value="GPCR_2-like_7TM"/>
</dbReference>
<dbReference type="InterPro" id="IPR051384">
    <property type="entry name" value="Mth_GPCR"/>
</dbReference>
<reference evidence="8" key="2">
    <citation type="submission" date="2021-02" db="UniProtKB">
        <authorList>
            <consortium name="EnsemblMetazoa"/>
        </authorList>
    </citation>
    <scope>IDENTIFICATION</scope>
    <source>
        <strain evidence="8">JHB</strain>
    </source>
</reference>
<dbReference type="KEGG" id="cqu:CpipJ_CPIJ013931"/>
<dbReference type="CDD" id="cd15039">
    <property type="entry name" value="7tmB3_Methuselah-like"/>
    <property type="match status" value="1"/>
</dbReference>
<evidence type="ECO:0000313" key="9">
    <source>
        <dbReference type="Proteomes" id="UP000002320"/>
    </source>
</evidence>
<dbReference type="AlphaFoldDB" id="B0X3X3"/>
<keyword evidence="9" id="KW-1185">Reference proteome</keyword>
<accession>B0X3X3</accession>
<feature type="transmembrane region" description="Helical" evidence="5">
    <location>
        <begin position="105"/>
        <end position="126"/>
    </location>
</feature>
<feature type="transmembrane region" description="Helical" evidence="5">
    <location>
        <begin position="317"/>
        <end position="338"/>
    </location>
</feature>
<feature type="transmembrane region" description="Helical" evidence="5">
    <location>
        <begin position="71"/>
        <end position="93"/>
    </location>
</feature>
<evidence type="ECO:0000313" key="7">
    <source>
        <dbReference type="EMBL" id="EDS40050.1"/>
    </source>
</evidence>
<name>B0X3X3_CULQU</name>
<feature type="transmembrane region" description="Helical" evidence="5">
    <location>
        <begin position="208"/>
        <end position="229"/>
    </location>
</feature>
<evidence type="ECO:0000313" key="8">
    <source>
        <dbReference type="EnsemblMetazoa" id="CPIJ013931-PA"/>
    </source>
</evidence>
<sequence length="350" mass="40687">MSGSIIRPIIANITSIVFMLLTLIIYLCIPELRNVHGKCFICYVFSMLCSYTLLVFTKLDYKLYYCYYYQYFWIMAGFFWLNVLCFDIFWTFSSGVVKRDERKRFLKYSLYAWGCPMILLGLIVLIENTSFVPEDFRPQIAADHCYFGGLTAAAIYLYSLMTVLVLVNISFFVMTAIRILRVQRATDVALQHGSRRHSSVEDRYRIHLYLRLFVVMGVSWIFEVASFIACPEGSCNDTAMLLYYVLPVSVLMLAGFSLLVKTKLRINQFARQPQDTIRTDTKLDHERFFLTVLISVVLALSFALNVLSWAFPDNHVLYFLSSVSFYVVGVVIFFLFICNRHVDQWCGRSR</sequence>
<comment type="subcellular location">
    <subcellularLocation>
        <location evidence="1">Membrane</location>
        <topology evidence="1">Multi-pass membrane protein</topology>
    </subcellularLocation>
</comment>
<dbReference type="HOGENOM" id="CLU_792879_0_0_1"/>
<dbReference type="EnsemblMetazoa" id="CPIJ013931-RA">
    <property type="protein sequence ID" value="CPIJ013931-PA"/>
    <property type="gene ID" value="CPIJ013931"/>
</dbReference>
<dbReference type="VEuPathDB" id="VectorBase:CPIJ013931"/>